<feature type="domain" description="ThuA-like" evidence="2">
    <location>
        <begin position="26"/>
        <end position="293"/>
    </location>
</feature>
<proteinExistence type="predicted"/>
<dbReference type="InterPro" id="IPR029010">
    <property type="entry name" value="ThuA-like"/>
</dbReference>
<dbReference type="InterPro" id="IPR029062">
    <property type="entry name" value="Class_I_gatase-like"/>
</dbReference>
<dbReference type="SUPFAM" id="SSF52317">
    <property type="entry name" value="Class I glutamine amidotransferase-like"/>
    <property type="match status" value="1"/>
</dbReference>
<evidence type="ECO:0000259" key="2">
    <source>
        <dbReference type="Pfam" id="PF06283"/>
    </source>
</evidence>
<reference evidence="3" key="1">
    <citation type="submission" date="2020-09" db="EMBL/GenBank/DDBJ databases">
        <title>Pelagicoccus enzymogenes sp. nov. with an EPS production, isolated from marine sediment.</title>
        <authorList>
            <person name="Feng X."/>
        </authorList>
    </citation>
    <scope>NUCLEOTIDE SEQUENCE</scope>
    <source>
        <strain evidence="3">NFK12</strain>
    </source>
</reference>
<dbReference type="PANTHER" id="PTHR40469:SF2">
    <property type="entry name" value="GALACTOSE-BINDING DOMAIN-LIKE SUPERFAMILY PROTEIN"/>
    <property type="match status" value="1"/>
</dbReference>
<feature type="signal peptide" evidence="1">
    <location>
        <begin position="1"/>
        <end position="20"/>
    </location>
</feature>
<organism evidence="3 4">
    <name type="scientific">Pelagicoccus enzymogenes</name>
    <dbReference type="NCBI Taxonomy" id="2773457"/>
    <lineage>
        <taxon>Bacteria</taxon>
        <taxon>Pseudomonadati</taxon>
        <taxon>Verrucomicrobiota</taxon>
        <taxon>Opitutia</taxon>
        <taxon>Puniceicoccales</taxon>
        <taxon>Pelagicoccaceae</taxon>
        <taxon>Pelagicoccus</taxon>
    </lineage>
</organism>
<dbReference type="AlphaFoldDB" id="A0A927F617"/>
<evidence type="ECO:0000313" key="3">
    <source>
        <dbReference type="EMBL" id="MBD5778346.1"/>
    </source>
</evidence>
<gene>
    <name evidence="3" type="ORF">IEN85_02420</name>
</gene>
<sequence length="315" mass="34485">MTRTTPIIAFLLCLASSVMAADSIKVMHLTGQSNKYHSWKNLGDAITQHLENAGIFEVDTVVSPALGEDMSEFSPNFGEYDVIVLNYDGAEWSEPTKAAFVSYVKNGGGLVTIHGTNNSFAYWPEFNEIIGLGGWGGAGLYDPPLYPGEPDKQASRDEKWGPRVYWHACGAVHDDSPGGTFHPPKHDFIITNRTPDHPIMRGLPEMWLQANDEVYSRLRGPAKNLTILATAYANQKLRGSSPHNEPMLFTVAYGKGRVFQTTLGHVGANDDANVPSVRSVGFIVTLQRGVEWAATGEVTQALPEDFPTAYETSVR</sequence>
<dbReference type="Proteomes" id="UP000622317">
    <property type="component" value="Unassembled WGS sequence"/>
</dbReference>
<evidence type="ECO:0000256" key="1">
    <source>
        <dbReference type="SAM" id="SignalP"/>
    </source>
</evidence>
<keyword evidence="1" id="KW-0732">Signal</keyword>
<dbReference type="PANTHER" id="PTHR40469">
    <property type="entry name" value="SECRETED GLYCOSYL HYDROLASE"/>
    <property type="match status" value="1"/>
</dbReference>
<comment type="caution">
    <text evidence="3">The sequence shown here is derived from an EMBL/GenBank/DDBJ whole genome shotgun (WGS) entry which is preliminary data.</text>
</comment>
<evidence type="ECO:0000313" key="4">
    <source>
        <dbReference type="Proteomes" id="UP000622317"/>
    </source>
</evidence>
<dbReference type="Pfam" id="PF06283">
    <property type="entry name" value="ThuA"/>
    <property type="match status" value="1"/>
</dbReference>
<dbReference type="EMBL" id="JACYFG010000004">
    <property type="protein sequence ID" value="MBD5778346.1"/>
    <property type="molecule type" value="Genomic_DNA"/>
</dbReference>
<dbReference type="Gene3D" id="3.40.50.880">
    <property type="match status" value="1"/>
</dbReference>
<accession>A0A927F617</accession>
<keyword evidence="4" id="KW-1185">Reference proteome</keyword>
<feature type="chain" id="PRO_5038031843" evidence="1">
    <location>
        <begin position="21"/>
        <end position="315"/>
    </location>
</feature>
<name>A0A927F617_9BACT</name>
<protein>
    <submittedName>
        <fullName evidence="3">ThuA domain-containing protein</fullName>
    </submittedName>
</protein>